<protein>
    <recommendedName>
        <fullName evidence="9">Hydrophobin</fullName>
    </recommendedName>
</protein>
<comment type="subunit">
    <text evidence="8">Self-assembles to form functional amyloid fibrils called rodlets. Self-assembly into fibrillar rodlets occurs spontaneously at hydrophobic:hydrophilic interfaces and the rodlets further associate laterally to form amphipathic monolayers.</text>
</comment>
<dbReference type="GO" id="GO:0005199">
    <property type="term" value="F:structural constituent of cell wall"/>
    <property type="evidence" value="ECO:0007669"/>
    <property type="project" value="InterPro"/>
</dbReference>
<dbReference type="EMBL" id="FUEG01000007">
    <property type="protein sequence ID" value="SJL06653.1"/>
    <property type="molecule type" value="Genomic_DNA"/>
</dbReference>
<dbReference type="Proteomes" id="UP000219338">
    <property type="component" value="Unassembled WGS sequence"/>
</dbReference>
<evidence type="ECO:0000256" key="7">
    <source>
        <dbReference type="ARBA" id="ARBA00023180"/>
    </source>
</evidence>
<evidence type="ECO:0000256" key="9">
    <source>
        <dbReference type="RuleBase" id="RU365009"/>
    </source>
</evidence>
<dbReference type="OMA" id="NCSPINT"/>
<name>A0A284RD19_ARMOS</name>
<evidence type="ECO:0000256" key="3">
    <source>
        <dbReference type="ARBA" id="ARBA00022512"/>
    </source>
</evidence>
<evidence type="ECO:0000313" key="10">
    <source>
        <dbReference type="EMBL" id="SJL06653.1"/>
    </source>
</evidence>
<comment type="similarity">
    <text evidence="2 9">Belongs to the fungal hydrophobin family.</text>
</comment>
<evidence type="ECO:0000256" key="4">
    <source>
        <dbReference type="ARBA" id="ARBA00022525"/>
    </source>
</evidence>
<sequence length="119" mass="11595">MFARLYTLFVALFFAIPLLASASAIPRGGSGGGNSCTTGAVQCCQSVESSGSTSTLTSTLLGLLGVIVGGVGVDVGLTCSPISVIGVGGNSCSAQTVCCENNSFNGVVAIGCTPINVGL</sequence>
<keyword evidence="7" id="KW-0325">Glycoprotein</keyword>
<dbReference type="PROSITE" id="PS00956">
    <property type="entry name" value="HYDROPHOBIN"/>
    <property type="match status" value="1"/>
</dbReference>
<keyword evidence="11" id="KW-1185">Reference proteome</keyword>
<dbReference type="SMART" id="SM00075">
    <property type="entry name" value="HYDRO"/>
    <property type="match status" value="1"/>
</dbReference>
<dbReference type="AlphaFoldDB" id="A0A284RD19"/>
<dbReference type="GO" id="GO:0009277">
    <property type="term" value="C:fungal-type cell wall"/>
    <property type="evidence" value="ECO:0007669"/>
    <property type="project" value="InterPro"/>
</dbReference>
<proteinExistence type="inferred from homology"/>
<dbReference type="CDD" id="cd23507">
    <property type="entry name" value="hydrophobin_I"/>
    <property type="match status" value="1"/>
</dbReference>
<feature type="signal peptide" evidence="9">
    <location>
        <begin position="1"/>
        <end position="22"/>
    </location>
</feature>
<keyword evidence="3 9" id="KW-0134">Cell wall</keyword>
<reference evidence="11" key="1">
    <citation type="journal article" date="2017" name="Nat. Ecol. Evol.">
        <title>Genome expansion and lineage-specific genetic innovations in the forest pathogenic fungi Armillaria.</title>
        <authorList>
            <person name="Sipos G."/>
            <person name="Prasanna A.N."/>
            <person name="Walter M.C."/>
            <person name="O'Connor E."/>
            <person name="Balint B."/>
            <person name="Krizsan K."/>
            <person name="Kiss B."/>
            <person name="Hess J."/>
            <person name="Varga T."/>
            <person name="Slot J."/>
            <person name="Riley R."/>
            <person name="Boka B."/>
            <person name="Rigling D."/>
            <person name="Barry K."/>
            <person name="Lee J."/>
            <person name="Mihaltcheva S."/>
            <person name="LaButti K."/>
            <person name="Lipzen A."/>
            <person name="Waldron R."/>
            <person name="Moloney N.M."/>
            <person name="Sperisen C."/>
            <person name="Kredics L."/>
            <person name="Vagvoelgyi C."/>
            <person name="Patrignani A."/>
            <person name="Fitzpatrick D."/>
            <person name="Nagy I."/>
            <person name="Doyle S."/>
            <person name="Anderson J.B."/>
            <person name="Grigoriev I.V."/>
            <person name="Gueldener U."/>
            <person name="Muensterkoetter M."/>
            <person name="Nagy L.G."/>
        </authorList>
    </citation>
    <scope>NUCLEOTIDE SEQUENCE [LARGE SCALE GENOMIC DNA]</scope>
    <source>
        <strain evidence="11">C18/9</strain>
    </source>
</reference>
<comment type="subcellular location">
    <subcellularLocation>
        <location evidence="1 9">Secreted</location>
        <location evidence="1 9">Cell wall</location>
    </subcellularLocation>
</comment>
<evidence type="ECO:0000256" key="2">
    <source>
        <dbReference type="ARBA" id="ARBA00010446"/>
    </source>
</evidence>
<evidence type="ECO:0000256" key="6">
    <source>
        <dbReference type="ARBA" id="ARBA00023157"/>
    </source>
</evidence>
<organism evidence="10 11">
    <name type="scientific">Armillaria ostoyae</name>
    <name type="common">Armillaria root rot fungus</name>
    <dbReference type="NCBI Taxonomy" id="47428"/>
    <lineage>
        <taxon>Eukaryota</taxon>
        <taxon>Fungi</taxon>
        <taxon>Dikarya</taxon>
        <taxon>Basidiomycota</taxon>
        <taxon>Agaricomycotina</taxon>
        <taxon>Agaricomycetes</taxon>
        <taxon>Agaricomycetidae</taxon>
        <taxon>Agaricales</taxon>
        <taxon>Marasmiineae</taxon>
        <taxon>Physalacriaceae</taxon>
        <taxon>Armillaria</taxon>
    </lineage>
</organism>
<evidence type="ECO:0000256" key="5">
    <source>
        <dbReference type="ARBA" id="ARBA00022729"/>
    </source>
</evidence>
<evidence type="ECO:0000313" key="11">
    <source>
        <dbReference type="Proteomes" id="UP000219338"/>
    </source>
</evidence>
<dbReference type="InterPro" id="IPR001338">
    <property type="entry name" value="Class_I_Hydrophobin"/>
</dbReference>
<keyword evidence="5 9" id="KW-0732">Signal</keyword>
<feature type="chain" id="PRO_5013984839" description="Hydrophobin" evidence="9">
    <location>
        <begin position="23"/>
        <end position="119"/>
    </location>
</feature>
<dbReference type="STRING" id="47428.A0A284RD19"/>
<dbReference type="OrthoDB" id="4225815at2759"/>
<evidence type="ECO:0000256" key="1">
    <source>
        <dbReference type="ARBA" id="ARBA00004191"/>
    </source>
</evidence>
<keyword evidence="4 9" id="KW-0964">Secreted</keyword>
<accession>A0A284RD19</accession>
<evidence type="ECO:0000256" key="8">
    <source>
        <dbReference type="ARBA" id="ARBA00093546"/>
    </source>
</evidence>
<dbReference type="InterPro" id="IPR019778">
    <property type="entry name" value="Class_I_Hydrophobin_CS"/>
</dbReference>
<gene>
    <name evidence="10" type="ORF">ARMOST_09995</name>
</gene>
<dbReference type="Pfam" id="PF01185">
    <property type="entry name" value="Hydrophobin"/>
    <property type="match status" value="1"/>
</dbReference>
<keyword evidence="6 9" id="KW-1015">Disulfide bond</keyword>